<keyword evidence="1 5" id="KW-0678">Repressor</keyword>
<name>A0A3M6QE92_9BURK</name>
<dbReference type="Pfam" id="PF03444">
    <property type="entry name" value="WHD_HrcA"/>
    <property type="match status" value="1"/>
</dbReference>
<dbReference type="Pfam" id="PF01628">
    <property type="entry name" value="HrcA"/>
    <property type="match status" value="1"/>
</dbReference>
<evidence type="ECO:0000256" key="1">
    <source>
        <dbReference type="ARBA" id="ARBA00022491"/>
    </source>
</evidence>
<dbReference type="HAMAP" id="MF_00081">
    <property type="entry name" value="HrcA"/>
    <property type="match status" value="1"/>
</dbReference>
<keyword evidence="3 5" id="KW-0346">Stress response</keyword>
<dbReference type="SUPFAM" id="SSF55781">
    <property type="entry name" value="GAF domain-like"/>
    <property type="match status" value="1"/>
</dbReference>
<dbReference type="Gene3D" id="3.30.450.40">
    <property type="match status" value="1"/>
</dbReference>
<comment type="caution">
    <text evidence="8">The sequence shown here is derived from an EMBL/GenBank/DDBJ whole genome shotgun (WGS) entry which is preliminary data.</text>
</comment>
<reference evidence="10 11" key="1">
    <citation type="submission" date="2018-10" db="EMBL/GenBank/DDBJ databases">
        <title>Comamonadaceae CDC group NO-1 genome sequencing and assembly.</title>
        <authorList>
            <person name="Bernier A.-M."/>
            <person name="Bernard K."/>
        </authorList>
    </citation>
    <scope>NUCLEOTIDE SEQUENCE [LARGE SCALE GENOMIC DNA]</scope>
    <source>
        <strain evidence="9 10">NML161473</strain>
        <strain evidence="8 11">NML970147</strain>
    </source>
</reference>
<feature type="domain" description="Heat-inducible transcription repressor HrcA C-terminal" evidence="6">
    <location>
        <begin position="106"/>
        <end position="324"/>
    </location>
</feature>
<comment type="similarity">
    <text evidence="5">Belongs to the HrcA family.</text>
</comment>
<dbReference type="EMBL" id="RDQL01000003">
    <property type="protein sequence ID" value="RMX01693.1"/>
    <property type="molecule type" value="Genomic_DNA"/>
</dbReference>
<protein>
    <recommendedName>
        <fullName evidence="5">Heat-inducible transcription repressor HrcA</fullName>
    </recommendedName>
</protein>
<dbReference type="AlphaFoldDB" id="A0A3M6QE92"/>
<gene>
    <name evidence="5 8" type="primary">hrcA</name>
    <name evidence="9" type="ORF">EBQ25_03300</name>
    <name evidence="8" type="ORF">EBQ26_01170</name>
</gene>
<dbReference type="InterPro" id="IPR029016">
    <property type="entry name" value="GAF-like_dom_sf"/>
</dbReference>
<dbReference type="Gene3D" id="3.30.390.60">
    <property type="entry name" value="Heat-inducible transcription repressor hrca homolog, domain 3"/>
    <property type="match status" value="1"/>
</dbReference>
<dbReference type="NCBIfam" id="TIGR00331">
    <property type="entry name" value="hrcA"/>
    <property type="match status" value="1"/>
</dbReference>
<evidence type="ECO:0000313" key="9">
    <source>
        <dbReference type="EMBL" id="RMX01693.1"/>
    </source>
</evidence>
<dbReference type="RefSeq" id="WP_122237185.1">
    <property type="nucleotide sequence ID" value="NZ_RDQL01000003.1"/>
</dbReference>
<comment type="function">
    <text evidence="5">Negative regulator of class I heat shock genes (grpE-dnaK-dnaJ and groELS operons). Prevents heat-shock induction of these operons.</text>
</comment>
<dbReference type="Gene3D" id="1.10.10.10">
    <property type="entry name" value="Winged helix-like DNA-binding domain superfamily/Winged helix DNA-binding domain"/>
    <property type="match status" value="1"/>
</dbReference>
<dbReference type="PANTHER" id="PTHR34824">
    <property type="entry name" value="HEAT-INDUCIBLE TRANSCRIPTION REPRESSOR HRCA"/>
    <property type="match status" value="1"/>
</dbReference>
<evidence type="ECO:0000259" key="7">
    <source>
        <dbReference type="Pfam" id="PF03444"/>
    </source>
</evidence>
<dbReference type="InterPro" id="IPR005104">
    <property type="entry name" value="WHTH_HrcA_DNA-bd"/>
</dbReference>
<evidence type="ECO:0000256" key="5">
    <source>
        <dbReference type="HAMAP-Rule" id="MF_00081"/>
    </source>
</evidence>
<evidence type="ECO:0000313" key="10">
    <source>
        <dbReference type="Proteomes" id="UP000267035"/>
    </source>
</evidence>
<feature type="domain" description="Winged helix-turn-helix transcription repressor HrcA DNA-binding" evidence="7">
    <location>
        <begin position="4"/>
        <end position="73"/>
    </location>
</feature>
<evidence type="ECO:0000313" key="11">
    <source>
        <dbReference type="Proteomes" id="UP000267521"/>
    </source>
</evidence>
<dbReference type="InterPro" id="IPR036390">
    <property type="entry name" value="WH_DNA-bd_sf"/>
</dbReference>
<accession>A0A3M6QF07</accession>
<proteinExistence type="inferred from homology"/>
<dbReference type="InterPro" id="IPR023120">
    <property type="entry name" value="WHTH_transcript_rep_HrcA_IDD"/>
</dbReference>
<organism evidence="8 11">
    <name type="scientific">Allofranklinella schreckenbergeri</name>
    <dbReference type="NCBI Taxonomy" id="1076744"/>
    <lineage>
        <taxon>Bacteria</taxon>
        <taxon>Pseudomonadati</taxon>
        <taxon>Pseudomonadota</taxon>
        <taxon>Betaproteobacteria</taxon>
        <taxon>Burkholderiales</taxon>
        <taxon>Comamonadaceae</taxon>
        <taxon>Allofranklinella</taxon>
    </lineage>
</organism>
<keyword evidence="2 5" id="KW-0805">Transcription regulation</keyword>
<dbReference type="EMBL" id="RDQM01000001">
    <property type="protein sequence ID" value="RMX01414.1"/>
    <property type="molecule type" value="Genomic_DNA"/>
</dbReference>
<dbReference type="InterPro" id="IPR002571">
    <property type="entry name" value="HrcA"/>
</dbReference>
<evidence type="ECO:0000313" key="8">
    <source>
        <dbReference type="EMBL" id="RMX01414.1"/>
    </source>
</evidence>
<keyword evidence="10" id="KW-1185">Reference proteome</keyword>
<dbReference type="Proteomes" id="UP000267035">
    <property type="component" value="Unassembled WGS sequence"/>
</dbReference>
<evidence type="ECO:0000259" key="6">
    <source>
        <dbReference type="Pfam" id="PF01628"/>
    </source>
</evidence>
<accession>A0A3M6QE92</accession>
<evidence type="ECO:0000256" key="2">
    <source>
        <dbReference type="ARBA" id="ARBA00023015"/>
    </source>
</evidence>
<evidence type="ECO:0000256" key="4">
    <source>
        <dbReference type="ARBA" id="ARBA00023163"/>
    </source>
</evidence>
<dbReference type="GO" id="GO:0045892">
    <property type="term" value="P:negative regulation of DNA-templated transcription"/>
    <property type="evidence" value="ECO:0007669"/>
    <property type="project" value="UniProtKB-UniRule"/>
</dbReference>
<dbReference type="InterPro" id="IPR036388">
    <property type="entry name" value="WH-like_DNA-bd_sf"/>
</dbReference>
<dbReference type="SUPFAM" id="SSF46785">
    <property type="entry name" value="Winged helix' DNA-binding domain"/>
    <property type="match status" value="1"/>
</dbReference>
<evidence type="ECO:0000256" key="3">
    <source>
        <dbReference type="ARBA" id="ARBA00023016"/>
    </source>
</evidence>
<dbReference type="InterPro" id="IPR021153">
    <property type="entry name" value="HrcA_C"/>
</dbReference>
<dbReference type="PIRSF" id="PIRSF005485">
    <property type="entry name" value="HrcA"/>
    <property type="match status" value="1"/>
</dbReference>
<keyword evidence="4 5" id="KW-0804">Transcription</keyword>
<dbReference type="PANTHER" id="PTHR34824:SF1">
    <property type="entry name" value="HEAT-INDUCIBLE TRANSCRIPTION REPRESSOR HRCA"/>
    <property type="match status" value="1"/>
</dbReference>
<dbReference type="Proteomes" id="UP000267521">
    <property type="component" value="Unassembled WGS sequence"/>
</dbReference>
<dbReference type="GO" id="GO:0003677">
    <property type="term" value="F:DNA binding"/>
    <property type="evidence" value="ECO:0007669"/>
    <property type="project" value="InterPro"/>
</dbReference>
<sequence>MLDERAKVLLTTLIERYIEDGQPVGSRTLAKSSGLELSAATIRNVMADLEDLGLVASPHTSAGRVPTPKGYRLFVDGLMTVQREQLPGAHLHTPHAPQLSPDQPQRVIANAAQMLSDMSQFVGVVVAPQKSSVFHHIEFLRLSAQRVLVILVSPDGNVQNKVVLTDADIAPEHLQQASNYLNAHYCGLTIDQVRERLRREIDRLRAEIASLMEAAIGEPADAGEDAQQDVVISGERNLLAVSDFSRDMDSIRRAFDLFEQKSQILQLLDVTGQAQGVKIYIGGESHIVPVSELSVVSAPYEVDGQIVGTLGVIGPTRMPYERMVHIVDITSRLLTNALSRSK</sequence>